<evidence type="ECO:0000259" key="7">
    <source>
        <dbReference type="PROSITE" id="PS50112"/>
    </source>
</evidence>
<keyword evidence="2" id="KW-1003">Cell membrane</keyword>
<dbReference type="InterPro" id="IPR000014">
    <property type="entry name" value="PAS"/>
</dbReference>
<sequence length="399" mass="44297">MTGIISLEFDDPITQVAVVWFPAGVAVAAFLISQRSGWPLLFAVLLTTRIYLDFHWRHDWASTLVHSCLALSAAICIAWLVRRFSRRNDYLHAIVLWIIATVVVCGVEAALTGTWLSFTRDVPLQRLLWVTWIANITGVIFATIAIMSLLHDDLNACRSGWLARLTGATAFVLMCLSTWFIFGVNSHWLKPDVTDSAGSAMNFALACIPIIFCVVVSVTWAGRGATLALLTLATLVIHNTDNGQGPFFLKGLNPDEPLLLAQCYLCATALLIVFLRVLSKSARRYDLDTGRAAGEGVMYRLHPESGAIYWDDNLREVLGIEAPVLSTFNDIIDRVHPKDREKLRRHWSIQQRRQGGASLTFRITAQGSDTRVICDNTPGLMADSTGEVIVGNWQISHYK</sequence>
<evidence type="ECO:0000256" key="4">
    <source>
        <dbReference type="ARBA" id="ARBA00022989"/>
    </source>
</evidence>
<feature type="transmembrane region" description="Helical" evidence="6">
    <location>
        <begin position="12"/>
        <end position="31"/>
    </location>
</feature>
<keyword evidence="3 6" id="KW-0812">Transmembrane</keyword>
<keyword evidence="4 6" id="KW-1133">Transmembrane helix</keyword>
<comment type="caution">
    <text evidence="8">The sequence shown here is derived from an EMBL/GenBank/DDBJ whole genome shotgun (WGS) entry which is preliminary data.</text>
</comment>
<gene>
    <name evidence="8" type="ORF">AQS70_15165</name>
</gene>
<feature type="transmembrane region" description="Helical" evidence="6">
    <location>
        <begin position="196"/>
        <end position="215"/>
    </location>
</feature>
<feature type="transmembrane region" description="Helical" evidence="6">
    <location>
        <begin position="220"/>
        <end position="238"/>
    </location>
</feature>
<accession>A0A0Q0SZP5</accession>
<feature type="transmembrane region" description="Helical" evidence="6">
    <location>
        <begin position="93"/>
        <end position="115"/>
    </location>
</feature>
<feature type="transmembrane region" description="Helical" evidence="6">
    <location>
        <begin position="162"/>
        <end position="184"/>
    </location>
</feature>
<dbReference type="Pfam" id="PF08447">
    <property type="entry name" value="PAS_3"/>
    <property type="match status" value="1"/>
</dbReference>
<organism evidence="8 9">
    <name type="scientific">Pseudomonas endophytica</name>
    <dbReference type="NCBI Taxonomy" id="1563157"/>
    <lineage>
        <taxon>Bacteria</taxon>
        <taxon>Pseudomonadati</taxon>
        <taxon>Pseudomonadota</taxon>
        <taxon>Gammaproteobacteria</taxon>
        <taxon>Pseudomonadales</taxon>
        <taxon>Pseudomonadaceae</taxon>
        <taxon>Pseudomonas</taxon>
    </lineage>
</organism>
<protein>
    <recommendedName>
        <fullName evidence="7">PAS domain-containing protein</fullName>
    </recommendedName>
</protein>
<feature type="transmembrane region" description="Helical" evidence="6">
    <location>
        <begin position="258"/>
        <end position="278"/>
    </location>
</feature>
<dbReference type="PROSITE" id="PS50112">
    <property type="entry name" value="PAS"/>
    <property type="match status" value="1"/>
</dbReference>
<feature type="transmembrane region" description="Helical" evidence="6">
    <location>
        <begin position="127"/>
        <end position="150"/>
    </location>
</feature>
<dbReference type="STRING" id="1563157.AQS70_15165"/>
<proteinExistence type="predicted"/>
<dbReference type="AlphaFoldDB" id="A0A0Q0SZP5"/>
<dbReference type="EMBL" id="LLWH01000203">
    <property type="protein sequence ID" value="KQB52277.1"/>
    <property type="molecule type" value="Genomic_DNA"/>
</dbReference>
<evidence type="ECO:0000256" key="5">
    <source>
        <dbReference type="ARBA" id="ARBA00023136"/>
    </source>
</evidence>
<dbReference type="GO" id="GO:0005886">
    <property type="term" value="C:plasma membrane"/>
    <property type="evidence" value="ECO:0007669"/>
    <property type="project" value="UniProtKB-SubCell"/>
</dbReference>
<name>A0A0Q0SZP5_9PSED</name>
<evidence type="ECO:0000313" key="9">
    <source>
        <dbReference type="Proteomes" id="UP000050342"/>
    </source>
</evidence>
<evidence type="ECO:0000256" key="2">
    <source>
        <dbReference type="ARBA" id="ARBA00022475"/>
    </source>
</evidence>
<dbReference type="OrthoDB" id="6904622at2"/>
<evidence type="ECO:0000313" key="8">
    <source>
        <dbReference type="EMBL" id="KQB52277.1"/>
    </source>
</evidence>
<comment type="subcellular location">
    <subcellularLocation>
        <location evidence="1">Cell membrane</location>
        <topology evidence="1">Multi-pass membrane protein</topology>
    </subcellularLocation>
</comment>
<keyword evidence="9" id="KW-1185">Reference proteome</keyword>
<dbReference type="Proteomes" id="UP000050342">
    <property type="component" value="Unassembled WGS sequence"/>
</dbReference>
<dbReference type="Pfam" id="PF05231">
    <property type="entry name" value="MASE1"/>
    <property type="match status" value="1"/>
</dbReference>
<feature type="transmembrane region" description="Helical" evidence="6">
    <location>
        <begin position="60"/>
        <end position="81"/>
    </location>
</feature>
<dbReference type="InterPro" id="IPR007895">
    <property type="entry name" value="MASE1"/>
</dbReference>
<evidence type="ECO:0000256" key="1">
    <source>
        <dbReference type="ARBA" id="ARBA00004651"/>
    </source>
</evidence>
<evidence type="ECO:0000256" key="6">
    <source>
        <dbReference type="SAM" id="Phobius"/>
    </source>
</evidence>
<evidence type="ECO:0000256" key="3">
    <source>
        <dbReference type="ARBA" id="ARBA00022692"/>
    </source>
</evidence>
<keyword evidence="5 6" id="KW-0472">Membrane</keyword>
<dbReference type="InterPro" id="IPR013655">
    <property type="entry name" value="PAS_fold_3"/>
</dbReference>
<reference evidence="8 9" key="1">
    <citation type="submission" date="2015-10" db="EMBL/GenBank/DDBJ databases">
        <title>Pseudomonas helleri sp. nov. and Pseudomonas weihenstephanensis sp. nov., isolated from raw cows milk.</title>
        <authorList>
            <person name="Von Neubeck M."/>
            <person name="Huptas C."/>
            <person name="Wenning M."/>
            <person name="Scherer S."/>
        </authorList>
    </citation>
    <scope>NUCLEOTIDE SEQUENCE [LARGE SCALE GENOMIC DNA]</scope>
    <source>
        <strain evidence="8 9">BSTT44</strain>
    </source>
</reference>
<dbReference type="Gene3D" id="3.30.450.20">
    <property type="entry name" value="PAS domain"/>
    <property type="match status" value="1"/>
</dbReference>
<feature type="domain" description="PAS" evidence="7">
    <location>
        <begin position="298"/>
        <end position="356"/>
    </location>
</feature>